<evidence type="ECO:0000256" key="4">
    <source>
        <dbReference type="SAM" id="MobiDB-lite"/>
    </source>
</evidence>
<gene>
    <name evidence="5" type="ORF">EWB00_000674</name>
</gene>
<sequence length="351" mass="39960">MTQKILYFYLTLLRHGETYENKYQVIQGHLDTDLSEVGLEQARSIRMHINGSKPDVVISSDLKRAIFTAYEVTDPFVVEVESRLRERNFGSLTGHPRSEVQKFTETNSKIGYECDGWRSIGGECIHEMANRTHNFLLDLCSRLVKTNMKHADVSRHDPFPIIGPSHLQPMKKLISKNLDIFPNDNADATELPIFIYAGHVLIVGHGGWIRQFLRLLAFHSKYKENFPKNCVNSVMNNCGICQVGVAFDTNSLKSYQENGCEVSTSPLPVFGDVIHNESFTNMKKVNQCPYFRLANPSLPLMTICYQFNITKSMLEKHQVDYPTFSTQETCSQEKNISTDDGDEYAGYPPNK</sequence>
<dbReference type="GO" id="GO:0043456">
    <property type="term" value="P:regulation of pentose-phosphate shunt"/>
    <property type="evidence" value="ECO:0007669"/>
    <property type="project" value="TreeGrafter"/>
</dbReference>
<dbReference type="InterPro" id="IPR013078">
    <property type="entry name" value="His_Pase_superF_clade-1"/>
</dbReference>
<evidence type="ECO:0000256" key="1">
    <source>
        <dbReference type="ARBA" id="ARBA00022801"/>
    </source>
</evidence>
<dbReference type="PANTHER" id="PTHR46517">
    <property type="entry name" value="FRUCTOSE-2,6-BISPHOSPHATASE TIGAR"/>
    <property type="match status" value="1"/>
</dbReference>
<feature type="active site" description="Tele-phosphohistidine intermediate" evidence="2">
    <location>
        <position position="15"/>
    </location>
</feature>
<feature type="binding site" evidence="3">
    <location>
        <begin position="14"/>
        <end position="21"/>
    </location>
    <ligand>
        <name>substrate</name>
    </ligand>
</feature>
<dbReference type="CDD" id="cd07067">
    <property type="entry name" value="HP_PGM_like"/>
    <property type="match status" value="1"/>
</dbReference>
<name>A0A4Z2DI21_SCHJA</name>
<feature type="active site" description="Proton donor/acceptor" evidence="2">
    <location>
        <position position="86"/>
    </location>
</feature>
<feature type="binding site" evidence="3">
    <location>
        <position position="64"/>
    </location>
    <ligand>
        <name>substrate</name>
    </ligand>
</feature>
<dbReference type="GO" id="GO:0005829">
    <property type="term" value="C:cytosol"/>
    <property type="evidence" value="ECO:0007669"/>
    <property type="project" value="TreeGrafter"/>
</dbReference>
<dbReference type="PANTHER" id="PTHR46517:SF1">
    <property type="entry name" value="FRUCTOSE-2,6-BISPHOSPHATASE TIGAR"/>
    <property type="match status" value="1"/>
</dbReference>
<accession>A0A4Z2DI21</accession>
<reference evidence="5 6" key="1">
    <citation type="submission" date="2019-03" db="EMBL/GenBank/DDBJ databases">
        <title>An improved genome assembly of the fluke Schistosoma japonicum.</title>
        <authorList>
            <person name="Hu W."/>
            <person name="Luo F."/>
            <person name="Yin M."/>
            <person name="Mo X."/>
            <person name="Sun C."/>
            <person name="Wu Q."/>
            <person name="Zhu B."/>
            <person name="Xiang M."/>
            <person name="Wang J."/>
            <person name="Wang Y."/>
            <person name="Zhang T."/>
            <person name="Xu B."/>
            <person name="Zheng H."/>
            <person name="Feng Z."/>
        </authorList>
    </citation>
    <scope>NUCLEOTIDE SEQUENCE [LARGE SCALE GENOMIC DNA]</scope>
    <source>
        <strain evidence="5">HuSjv2</strain>
        <tissue evidence="5">Worms</tissue>
    </source>
</reference>
<dbReference type="SUPFAM" id="SSF53254">
    <property type="entry name" value="Phosphoglycerate mutase-like"/>
    <property type="match status" value="1"/>
</dbReference>
<dbReference type="Gene3D" id="3.40.50.1240">
    <property type="entry name" value="Phosphoglycerate mutase-like"/>
    <property type="match status" value="1"/>
</dbReference>
<organism evidence="5 6">
    <name type="scientific">Schistosoma japonicum</name>
    <name type="common">Blood fluke</name>
    <dbReference type="NCBI Taxonomy" id="6182"/>
    <lineage>
        <taxon>Eukaryota</taxon>
        <taxon>Metazoa</taxon>
        <taxon>Spiralia</taxon>
        <taxon>Lophotrochozoa</taxon>
        <taxon>Platyhelminthes</taxon>
        <taxon>Trematoda</taxon>
        <taxon>Digenea</taxon>
        <taxon>Strigeidida</taxon>
        <taxon>Schistosomatoidea</taxon>
        <taxon>Schistosomatidae</taxon>
        <taxon>Schistosoma</taxon>
    </lineage>
</organism>
<proteinExistence type="predicted"/>
<evidence type="ECO:0000313" key="5">
    <source>
        <dbReference type="EMBL" id="TNN16146.1"/>
    </source>
</evidence>
<dbReference type="InterPro" id="IPR051695">
    <property type="entry name" value="Phosphoglycerate_Mutase"/>
</dbReference>
<feature type="region of interest" description="Disordered" evidence="4">
    <location>
        <begin position="330"/>
        <end position="351"/>
    </location>
</feature>
<dbReference type="STRING" id="6182.A0A4Z2DI21"/>
<comment type="caution">
    <text evidence="5">The sequence shown here is derived from an EMBL/GenBank/DDBJ whole genome shotgun (WGS) entry which is preliminary data.</text>
</comment>
<dbReference type="AlphaFoldDB" id="A0A4Z2DI21"/>
<dbReference type="SMART" id="SM00855">
    <property type="entry name" value="PGAM"/>
    <property type="match status" value="1"/>
</dbReference>
<dbReference type="OrthoDB" id="354304at2759"/>
<keyword evidence="6" id="KW-1185">Reference proteome</keyword>
<dbReference type="InterPro" id="IPR029033">
    <property type="entry name" value="His_PPase_superfam"/>
</dbReference>
<dbReference type="EMBL" id="SKCS01000127">
    <property type="protein sequence ID" value="TNN16146.1"/>
    <property type="molecule type" value="Genomic_DNA"/>
</dbReference>
<dbReference type="GO" id="GO:0045820">
    <property type="term" value="P:negative regulation of glycolytic process"/>
    <property type="evidence" value="ECO:0007669"/>
    <property type="project" value="TreeGrafter"/>
</dbReference>
<dbReference type="Pfam" id="PF00300">
    <property type="entry name" value="His_Phos_1"/>
    <property type="match status" value="1"/>
</dbReference>
<evidence type="ECO:0000256" key="3">
    <source>
        <dbReference type="PIRSR" id="PIRSR613078-2"/>
    </source>
</evidence>
<keyword evidence="1" id="KW-0378">Hydrolase</keyword>
<dbReference type="Proteomes" id="UP000311919">
    <property type="component" value="Unassembled WGS sequence"/>
</dbReference>
<evidence type="ECO:0000313" key="6">
    <source>
        <dbReference type="Proteomes" id="UP000311919"/>
    </source>
</evidence>
<dbReference type="GO" id="GO:0004331">
    <property type="term" value="F:fructose-2,6-bisphosphate 2-phosphatase activity"/>
    <property type="evidence" value="ECO:0007669"/>
    <property type="project" value="TreeGrafter"/>
</dbReference>
<evidence type="ECO:0000256" key="2">
    <source>
        <dbReference type="PIRSR" id="PIRSR613078-1"/>
    </source>
</evidence>
<protein>
    <submittedName>
        <fullName evidence="5">Fructose-2,6-bisphosphatase TIGAR isoform 1</fullName>
    </submittedName>
</protein>